<dbReference type="InterPro" id="IPR009011">
    <property type="entry name" value="Man6P_isomerase_rcpt-bd_dom_sf"/>
</dbReference>
<accession>A0A8J4VAA3</accession>
<keyword evidence="1 3" id="KW-0732">Signal</keyword>
<keyword evidence="2" id="KW-1015">Disulfide bond</keyword>
<dbReference type="Proteomes" id="UP000695562">
    <property type="component" value="Unassembled WGS sequence"/>
</dbReference>
<sequence length="165" mass="17568">MFKLSITFSFLLLLIASISAQNSPTTCSYNTGEYDFDLTPFANQSYDLFLQGSGTFYFNVCGANNYCSQGMGYEVSACLNPTSGALINVGEPQTSTFSLLNTENAFGVIVSSISSEKCTQGTGNMASNIFLLCKPGVPNVMAVAAQETNPCLYELFMIGAAACPK</sequence>
<gene>
    <name evidence="5" type="ORF">CYY_001772</name>
</gene>
<dbReference type="PROSITE" id="PS51914">
    <property type="entry name" value="MRH"/>
    <property type="match status" value="1"/>
</dbReference>
<name>A0A8J4VAA3_9MYCE</name>
<dbReference type="EMBL" id="AJWJ01000044">
    <property type="protein sequence ID" value="KAF2076934.1"/>
    <property type="molecule type" value="Genomic_DNA"/>
</dbReference>
<dbReference type="Gene3D" id="2.70.130.10">
    <property type="entry name" value="Mannose-6-phosphate receptor binding domain"/>
    <property type="match status" value="1"/>
</dbReference>
<dbReference type="AlphaFoldDB" id="A0A8J4VAA3"/>
<evidence type="ECO:0000256" key="3">
    <source>
        <dbReference type="SAM" id="SignalP"/>
    </source>
</evidence>
<feature type="signal peptide" evidence="3">
    <location>
        <begin position="1"/>
        <end position="20"/>
    </location>
</feature>
<feature type="chain" id="PRO_5035252415" description="MRH domain-containing protein" evidence="3">
    <location>
        <begin position="21"/>
        <end position="165"/>
    </location>
</feature>
<evidence type="ECO:0000313" key="6">
    <source>
        <dbReference type="Proteomes" id="UP000695562"/>
    </source>
</evidence>
<keyword evidence="6" id="KW-1185">Reference proteome</keyword>
<evidence type="ECO:0000259" key="4">
    <source>
        <dbReference type="PROSITE" id="PS51914"/>
    </source>
</evidence>
<dbReference type="SUPFAM" id="SSF50911">
    <property type="entry name" value="Mannose 6-phosphate receptor domain"/>
    <property type="match status" value="1"/>
</dbReference>
<reference evidence="5" key="1">
    <citation type="submission" date="2020-01" db="EMBL/GenBank/DDBJ databases">
        <title>Development of genomics and gene disruption for Polysphondylium violaceum indicates a role for the polyketide synthase stlB in stalk morphogenesis.</title>
        <authorList>
            <person name="Narita B."/>
            <person name="Kawabe Y."/>
            <person name="Kin K."/>
            <person name="Saito T."/>
            <person name="Gibbs R."/>
            <person name="Kuspa A."/>
            <person name="Muzny D."/>
            <person name="Queller D."/>
            <person name="Richards S."/>
            <person name="Strassman J."/>
            <person name="Sucgang R."/>
            <person name="Worley K."/>
            <person name="Schaap P."/>
        </authorList>
    </citation>
    <scope>NUCLEOTIDE SEQUENCE</scope>
    <source>
        <strain evidence="5">QSvi11</strain>
    </source>
</reference>
<organism evidence="5 6">
    <name type="scientific">Polysphondylium violaceum</name>
    <dbReference type="NCBI Taxonomy" id="133409"/>
    <lineage>
        <taxon>Eukaryota</taxon>
        <taxon>Amoebozoa</taxon>
        <taxon>Evosea</taxon>
        <taxon>Eumycetozoa</taxon>
        <taxon>Dictyostelia</taxon>
        <taxon>Dictyosteliales</taxon>
        <taxon>Dictyosteliaceae</taxon>
        <taxon>Polysphondylium</taxon>
    </lineage>
</organism>
<evidence type="ECO:0000256" key="2">
    <source>
        <dbReference type="ARBA" id="ARBA00023157"/>
    </source>
</evidence>
<dbReference type="OrthoDB" id="24476at2759"/>
<comment type="caution">
    <text evidence="5">The sequence shown here is derived from an EMBL/GenBank/DDBJ whole genome shotgun (WGS) entry which is preliminary data.</text>
</comment>
<evidence type="ECO:0000313" key="5">
    <source>
        <dbReference type="EMBL" id="KAF2076934.1"/>
    </source>
</evidence>
<feature type="domain" description="MRH" evidence="4">
    <location>
        <begin position="25"/>
        <end position="165"/>
    </location>
</feature>
<protein>
    <recommendedName>
        <fullName evidence="4">MRH domain-containing protein</fullName>
    </recommendedName>
</protein>
<proteinExistence type="predicted"/>
<dbReference type="InterPro" id="IPR044865">
    <property type="entry name" value="MRH_dom"/>
</dbReference>
<evidence type="ECO:0000256" key="1">
    <source>
        <dbReference type="ARBA" id="ARBA00022729"/>
    </source>
</evidence>